<evidence type="ECO:0000313" key="3">
    <source>
        <dbReference type="Proteomes" id="UP000199495"/>
    </source>
</evidence>
<accession>A0A1G7Y5L4</accession>
<gene>
    <name evidence="2" type="ORF">SAMN04487974_11258</name>
</gene>
<feature type="chain" id="PRO_5011438067" description="Secreted protein" evidence="1">
    <location>
        <begin position="25"/>
        <end position="118"/>
    </location>
</feature>
<reference evidence="2 3" key="1">
    <citation type="submission" date="2016-10" db="EMBL/GenBank/DDBJ databases">
        <authorList>
            <person name="de Groot N.N."/>
        </authorList>
    </citation>
    <scope>NUCLEOTIDE SEQUENCE [LARGE SCALE GENOMIC DNA]</scope>
    <source>
        <strain evidence="2 3">CGMCC 1.10267</strain>
    </source>
</reference>
<protein>
    <recommendedName>
        <fullName evidence="4">Secreted protein</fullName>
    </recommendedName>
</protein>
<dbReference type="STRING" id="440168.SAMN04487974_11258"/>
<evidence type="ECO:0008006" key="4">
    <source>
        <dbReference type="Google" id="ProtNLM"/>
    </source>
</evidence>
<feature type="signal peptide" evidence="1">
    <location>
        <begin position="1"/>
        <end position="24"/>
    </location>
</feature>
<dbReference type="RefSeq" id="WP_090597662.1">
    <property type="nucleotide sequence ID" value="NZ_FNCS01000012.1"/>
</dbReference>
<evidence type="ECO:0000256" key="1">
    <source>
        <dbReference type="SAM" id="SignalP"/>
    </source>
</evidence>
<name>A0A1G7Y5L4_9HYPH</name>
<evidence type="ECO:0000313" key="2">
    <source>
        <dbReference type="EMBL" id="SDG91546.1"/>
    </source>
</evidence>
<keyword evidence="1" id="KW-0732">Signal</keyword>
<sequence length="118" mass="12949">MTRILPIIMLTIGLVLLSSSFATAATTETHAMPLAQWCVLDDQPTDTASPLDRPELMLGRCWKELALGMVVPGCKVHGQIPHACDIEPKQPQAHWAIIEPLIDRIGIEPFPVLPPPRV</sequence>
<keyword evidence="3" id="KW-1185">Reference proteome</keyword>
<dbReference type="EMBL" id="FNCS01000012">
    <property type="protein sequence ID" value="SDG91546.1"/>
    <property type="molecule type" value="Genomic_DNA"/>
</dbReference>
<dbReference type="Proteomes" id="UP000199495">
    <property type="component" value="Unassembled WGS sequence"/>
</dbReference>
<proteinExistence type="predicted"/>
<organism evidence="2 3">
    <name type="scientific">Pelagibacterium luteolum</name>
    <dbReference type="NCBI Taxonomy" id="440168"/>
    <lineage>
        <taxon>Bacteria</taxon>
        <taxon>Pseudomonadati</taxon>
        <taxon>Pseudomonadota</taxon>
        <taxon>Alphaproteobacteria</taxon>
        <taxon>Hyphomicrobiales</taxon>
        <taxon>Devosiaceae</taxon>
        <taxon>Pelagibacterium</taxon>
    </lineage>
</organism>
<dbReference type="AlphaFoldDB" id="A0A1G7Y5L4"/>